<evidence type="ECO:0000313" key="3">
    <source>
        <dbReference type="Proteomes" id="UP001224775"/>
    </source>
</evidence>
<feature type="compositionally biased region" description="Low complexity" evidence="1">
    <location>
        <begin position="258"/>
        <end position="272"/>
    </location>
</feature>
<gene>
    <name evidence="2" type="ORF">QTG54_004911</name>
</gene>
<dbReference type="EMBL" id="JATAAI010000007">
    <property type="protein sequence ID" value="KAK1744378.1"/>
    <property type="molecule type" value="Genomic_DNA"/>
</dbReference>
<feature type="region of interest" description="Disordered" evidence="1">
    <location>
        <begin position="258"/>
        <end position="277"/>
    </location>
</feature>
<comment type="caution">
    <text evidence="2">The sequence shown here is derived from an EMBL/GenBank/DDBJ whole genome shotgun (WGS) entry which is preliminary data.</text>
</comment>
<dbReference type="Proteomes" id="UP001224775">
    <property type="component" value="Unassembled WGS sequence"/>
</dbReference>
<name>A0AAD8YEJ2_9STRA</name>
<protein>
    <submittedName>
        <fullName evidence="2">Uncharacterized protein</fullName>
    </submittedName>
</protein>
<dbReference type="AlphaFoldDB" id="A0AAD8YEJ2"/>
<feature type="compositionally biased region" description="Low complexity" evidence="1">
    <location>
        <begin position="184"/>
        <end position="206"/>
    </location>
</feature>
<sequence>MKRQHHKHRNKKKKKGKSSAFAKTILTCCCCPIVIAASSSNQKPPPHRLYQCAHYPQHELFSSDYNICNHRKRVRIKHQQQQFSLNLILECRGGDSMDDMYSYTHNQRADVVSAAATAIQPSTTYNGIYDEGRHDFNSHNTHSALHNAASNNEVNVINTSSTVTNNNQLNGGSSQPNDITESDTSTNQSLQNQSIISPSNQQQQRQRLMVEFDTQAIGNSDRFGNSIRSRIRSRIGNDNDWDRIMRQQRRGAALSISLDLSPSSSSSSSSSGGNSGGGTIGKSDWDIVVLSVAVRCWMFMILAGDVVGPLVLGMSGMDIRQDIGMVGTSKREGDGLVVWSHLDWGGGWDWTCFTVALSVWGGPLRLQAVAVQAEKPKQLLQRVMHHPIKWVRELEEWKHLPDLKPKISRKDGARRRRGGNGSRALDLDPCYSLRLGYH</sequence>
<evidence type="ECO:0000256" key="1">
    <source>
        <dbReference type="SAM" id="MobiDB-lite"/>
    </source>
</evidence>
<accession>A0AAD8YEJ2</accession>
<feature type="compositionally biased region" description="Polar residues" evidence="1">
    <location>
        <begin position="168"/>
        <end position="183"/>
    </location>
</feature>
<organism evidence="2 3">
    <name type="scientific">Skeletonema marinoi</name>
    <dbReference type="NCBI Taxonomy" id="267567"/>
    <lineage>
        <taxon>Eukaryota</taxon>
        <taxon>Sar</taxon>
        <taxon>Stramenopiles</taxon>
        <taxon>Ochrophyta</taxon>
        <taxon>Bacillariophyta</taxon>
        <taxon>Coscinodiscophyceae</taxon>
        <taxon>Thalassiosirophycidae</taxon>
        <taxon>Thalassiosirales</taxon>
        <taxon>Skeletonemataceae</taxon>
        <taxon>Skeletonema</taxon>
        <taxon>Skeletonema marinoi-dohrnii complex</taxon>
    </lineage>
</organism>
<proteinExistence type="predicted"/>
<reference evidence="2" key="1">
    <citation type="submission" date="2023-06" db="EMBL/GenBank/DDBJ databases">
        <title>Survivors Of The Sea: Transcriptome response of Skeletonema marinoi to long-term dormancy.</title>
        <authorList>
            <person name="Pinder M.I.M."/>
            <person name="Kourtchenko O."/>
            <person name="Robertson E.K."/>
            <person name="Larsson T."/>
            <person name="Maumus F."/>
            <person name="Osuna-Cruz C.M."/>
            <person name="Vancaester E."/>
            <person name="Stenow R."/>
            <person name="Vandepoele K."/>
            <person name="Ploug H."/>
            <person name="Bruchert V."/>
            <person name="Godhe A."/>
            <person name="Topel M."/>
        </authorList>
    </citation>
    <scope>NUCLEOTIDE SEQUENCE</scope>
    <source>
        <strain evidence="2">R05AC</strain>
    </source>
</reference>
<feature type="region of interest" description="Disordered" evidence="1">
    <location>
        <begin position="164"/>
        <end position="206"/>
    </location>
</feature>
<evidence type="ECO:0000313" key="2">
    <source>
        <dbReference type="EMBL" id="KAK1744378.1"/>
    </source>
</evidence>
<keyword evidence="3" id="KW-1185">Reference proteome</keyword>